<evidence type="ECO:0000256" key="1">
    <source>
        <dbReference type="ARBA" id="ARBA00022737"/>
    </source>
</evidence>
<evidence type="ECO:0000256" key="2">
    <source>
        <dbReference type="ARBA" id="ARBA00023043"/>
    </source>
</evidence>
<feature type="repeat" description="ANK" evidence="3">
    <location>
        <begin position="259"/>
        <end position="291"/>
    </location>
</feature>
<reference evidence="5" key="2">
    <citation type="submission" date="2020-07" db="EMBL/GenBank/DDBJ databases">
        <authorList>
            <person name="Vera ALvarez R."/>
            <person name="Arias-Moreno D.M."/>
            <person name="Jimenez-Jacinto V."/>
            <person name="Jimenez-Bremont J.F."/>
            <person name="Swaminathan K."/>
            <person name="Moose S.P."/>
            <person name="Guerrero-Gonzalez M.L."/>
            <person name="Marino-Ramirez L."/>
            <person name="Landsman D."/>
            <person name="Rodriguez-Kessler M."/>
            <person name="Delgado-Sanchez P."/>
        </authorList>
    </citation>
    <scope>NUCLEOTIDE SEQUENCE</scope>
    <source>
        <tissue evidence="5">Cladode</tissue>
    </source>
</reference>
<dbReference type="PANTHER" id="PTHR24203:SF76">
    <property type="entry name" value="ANKYRIN REPEAT DOMAIN-CONTAINING PROTEIN EMB506, CHLOROPLASTIC"/>
    <property type="match status" value="1"/>
</dbReference>
<dbReference type="Pfam" id="PF13637">
    <property type="entry name" value="Ank_4"/>
    <property type="match status" value="1"/>
</dbReference>
<accession>A0A7C9AAJ7</accession>
<feature type="region of interest" description="Disordered" evidence="4">
    <location>
        <begin position="70"/>
        <end position="103"/>
    </location>
</feature>
<dbReference type="EMBL" id="GISG01214258">
    <property type="protein sequence ID" value="MBA4661931.1"/>
    <property type="molecule type" value="Transcribed_RNA"/>
</dbReference>
<dbReference type="PROSITE" id="PS50297">
    <property type="entry name" value="ANK_REP_REGION"/>
    <property type="match status" value="3"/>
</dbReference>
<dbReference type="InterPro" id="IPR002110">
    <property type="entry name" value="Ankyrin_rpt"/>
</dbReference>
<name>A0A7C9AAJ7_OPUST</name>
<evidence type="ECO:0000313" key="5">
    <source>
        <dbReference type="EMBL" id="MBA4661931.1"/>
    </source>
</evidence>
<sequence>MAAGATPILPFKKLPLLPAVVSKTTAATCGCWKYYLRLFSLSTRGFCTTLIAQERLKVTAGVADSGKKSVQSHVGVWEDPDDGSGSESDDEEQEADENDLDFESDWQEEKDLSVVTLEEKQTALQYENELAKEVEQLLEPNESAILQQNAAPNLEKISTAKWCPLHTLALSGQIRCLDQLLENGVDIDIPDKDGRTALHFSVIGKKEAVISHLLRKGANPHVKDKDGITPLHYAVQVGGMQTVKLLIKYNADVNCSDNEGWTPLHVAMQSRNRDIAKVLLINGADKTRKNKDGNTPVDLSIAYGKHFNSYDLTKLLKIVPGNRNL</sequence>
<dbReference type="PROSITE" id="PS50088">
    <property type="entry name" value="ANK_REPEAT"/>
    <property type="match status" value="4"/>
</dbReference>
<dbReference type="PANTHER" id="PTHR24203">
    <property type="entry name" value="ANKYRIN REPEAT FAMILY PROTEIN"/>
    <property type="match status" value="1"/>
</dbReference>
<dbReference type="Gene3D" id="1.25.40.20">
    <property type="entry name" value="Ankyrin repeat-containing domain"/>
    <property type="match status" value="2"/>
</dbReference>
<dbReference type="AlphaFoldDB" id="A0A7C9AAJ7"/>
<organism evidence="5">
    <name type="scientific">Opuntia streptacantha</name>
    <name type="common">Prickly pear cactus</name>
    <name type="synonym">Opuntia cardona</name>
    <dbReference type="NCBI Taxonomy" id="393608"/>
    <lineage>
        <taxon>Eukaryota</taxon>
        <taxon>Viridiplantae</taxon>
        <taxon>Streptophyta</taxon>
        <taxon>Embryophyta</taxon>
        <taxon>Tracheophyta</taxon>
        <taxon>Spermatophyta</taxon>
        <taxon>Magnoliopsida</taxon>
        <taxon>eudicotyledons</taxon>
        <taxon>Gunneridae</taxon>
        <taxon>Pentapetalae</taxon>
        <taxon>Caryophyllales</taxon>
        <taxon>Cactineae</taxon>
        <taxon>Cactaceae</taxon>
        <taxon>Opuntioideae</taxon>
        <taxon>Opuntia</taxon>
    </lineage>
</organism>
<dbReference type="EMBL" id="GISG01214259">
    <property type="protein sequence ID" value="MBA4661932.1"/>
    <property type="molecule type" value="Transcribed_RNA"/>
</dbReference>
<reference evidence="5" key="1">
    <citation type="journal article" date="2013" name="J. Plant Res.">
        <title>Effect of fungi and light on seed germination of three Opuntia species from semiarid lands of central Mexico.</title>
        <authorList>
            <person name="Delgado-Sanchez P."/>
            <person name="Jimenez-Bremont J.F."/>
            <person name="Guerrero-Gonzalez Mde L."/>
            <person name="Flores J."/>
        </authorList>
    </citation>
    <scope>NUCLEOTIDE SEQUENCE</scope>
    <source>
        <tissue evidence="5">Cladode</tissue>
    </source>
</reference>
<dbReference type="Pfam" id="PF12796">
    <property type="entry name" value="Ank_2"/>
    <property type="match status" value="1"/>
</dbReference>
<keyword evidence="2 3" id="KW-0040">ANK repeat</keyword>
<feature type="repeat" description="ANK" evidence="3">
    <location>
        <begin position="226"/>
        <end position="258"/>
    </location>
</feature>
<dbReference type="SMART" id="SM00248">
    <property type="entry name" value="ANK"/>
    <property type="match status" value="5"/>
</dbReference>
<feature type="repeat" description="ANK" evidence="3">
    <location>
        <begin position="164"/>
        <end position="192"/>
    </location>
</feature>
<evidence type="ECO:0000256" key="4">
    <source>
        <dbReference type="SAM" id="MobiDB-lite"/>
    </source>
</evidence>
<proteinExistence type="predicted"/>
<keyword evidence="1" id="KW-0677">Repeat</keyword>
<dbReference type="SUPFAM" id="SSF48403">
    <property type="entry name" value="Ankyrin repeat"/>
    <property type="match status" value="1"/>
</dbReference>
<evidence type="ECO:0000256" key="3">
    <source>
        <dbReference type="PROSITE-ProRule" id="PRU00023"/>
    </source>
</evidence>
<dbReference type="InterPro" id="IPR036770">
    <property type="entry name" value="Ankyrin_rpt-contain_sf"/>
</dbReference>
<feature type="repeat" description="ANK" evidence="3">
    <location>
        <begin position="193"/>
        <end position="225"/>
    </location>
</feature>
<protein>
    <submittedName>
        <fullName evidence="5">Uncharacterized protein</fullName>
    </submittedName>
</protein>
<feature type="compositionally biased region" description="Acidic residues" evidence="4">
    <location>
        <begin position="78"/>
        <end position="103"/>
    </location>
</feature>